<name>A0A6H9YSA4_9ACTN</name>
<sequence>MEIVFGNQESKFGKTTSTISLVASFGLRGAGPLIVDVDAAFHAEVPQQVDLPPSLHRRLAMLDIDSEGCDS</sequence>
<keyword evidence="2" id="KW-1185">Reference proteome</keyword>
<reference evidence="1 2" key="1">
    <citation type="submission" date="2019-09" db="EMBL/GenBank/DDBJ databases">
        <title>Actinomadura physcomitrii sp. nov., a novel actinomycete isolated from moss [Physcomitrium sphaericum (Ludw) Fuernr].</title>
        <authorList>
            <person name="Zhuang X."/>
            <person name="Liu C."/>
        </authorList>
    </citation>
    <scope>NUCLEOTIDE SEQUENCE [LARGE SCALE GENOMIC DNA]</scope>
    <source>
        <strain evidence="1 2">HMC1</strain>
    </source>
</reference>
<organism evidence="1 2">
    <name type="scientific">Actinomadura rudentiformis</name>
    <dbReference type="NCBI Taxonomy" id="359158"/>
    <lineage>
        <taxon>Bacteria</taxon>
        <taxon>Bacillati</taxon>
        <taxon>Actinomycetota</taxon>
        <taxon>Actinomycetes</taxon>
        <taxon>Streptosporangiales</taxon>
        <taxon>Thermomonosporaceae</taxon>
        <taxon>Actinomadura</taxon>
    </lineage>
</organism>
<evidence type="ECO:0000313" key="1">
    <source>
        <dbReference type="EMBL" id="KAB2346888.1"/>
    </source>
</evidence>
<comment type="caution">
    <text evidence="1">The sequence shown here is derived from an EMBL/GenBank/DDBJ whole genome shotgun (WGS) entry which is preliminary data.</text>
</comment>
<dbReference type="RefSeq" id="WP_151562769.1">
    <property type="nucleotide sequence ID" value="NZ_WBMT01000010.1"/>
</dbReference>
<dbReference type="EMBL" id="WBMT01000010">
    <property type="protein sequence ID" value="KAB2346888.1"/>
    <property type="molecule type" value="Genomic_DNA"/>
</dbReference>
<proteinExistence type="predicted"/>
<dbReference type="Proteomes" id="UP000468735">
    <property type="component" value="Unassembled WGS sequence"/>
</dbReference>
<dbReference type="AlphaFoldDB" id="A0A6H9YSA4"/>
<gene>
    <name evidence="1" type="ORF">F8566_22050</name>
</gene>
<evidence type="ECO:0000313" key="2">
    <source>
        <dbReference type="Proteomes" id="UP000468735"/>
    </source>
</evidence>
<protein>
    <submittedName>
        <fullName evidence="1">ParA family protein</fullName>
    </submittedName>
</protein>
<accession>A0A6H9YSA4</accession>